<evidence type="ECO:0000313" key="6">
    <source>
        <dbReference type="Proteomes" id="UP001283341"/>
    </source>
</evidence>
<dbReference type="AlphaFoldDB" id="A0AAE0ITM8"/>
<proteinExistence type="predicted"/>
<reference evidence="5" key="1">
    <citation type="journal article" date="2023" name="Mol. Phylogenet. Evol.">
        <title>Genome-scale phylogeny and comparative genomics of the fungal order Sordariales.</title>
        <authorList>
            <person name="Hensen N."/>
            <person name="Bonometti L."/>
            <person name="Westerberg I."/>
            <person name="Brannstrom I.O."/>
            <person name="Guillou S."/>
            <person name="Cros-Aarteil S."/>
            <person name="Calhoun S."/>
            <person name="Haridas S."/>
            <person name="Kuo A."/>
            <person name="Mondo S."/>
            <person name="Pangilinan J."/>
            <person name="Riley R."/>
            <person name="LaButti K."/>
            <person name="Andreopoulos B."/>
            <person name="Lipzen A."/>
            <person name="Chen C."/>
            <person name="Yan M."/>
            <person name="Daum C."/>
            <person name="Ng V."/>
            <person name="Clum A."/>
            <person name="Steindorff A."/>
            <person name="Ohm R.A."/>
            <person name="Martin F."/>
            <person name="Silar P."/>
            <person name="Natvig D.O."/>
            <person name="Lalanne C."/>
            <person name="Gautier V."/>
            <person name="Ament-Velasquez S.L."/>
            <person name="Kruys A."/>
            <person name="Hutchinson M.I."/>
            <person name="Powell A.J."/>
            <person name="Barry K."/>
            <person name="Miller A.N."/>
            <person name="Grigoriev I.V."/>
            <person name="Debuchy R."/>
            <person name="Gladieux P."/>
            <person name="Hiltunen Thoren M."/>
            <person name="Johannesson H."/>
        </authorList>
    </citation>
    <scope>NUCLEOTIDE SEQUENCE</scope>
    <source>
        <strain evidence="5">CBS 118394</strain>
    </source>
</reference>
<dbReference type="PANTHER" id="PTHR23003">
    <property type="entry name" value="RNA RECOGNITION MOTIF RRM DOMAIN CONTAINING PROTEIN"/>
    <property type="match status" value="1"/>
</dbReference>
<dbReference type="SUPFAM" id="SSF54928">
    <property type="entry name" value="RNA-binding domain, RBD"/>
    <property type="match status" value="2"/>
</dbReference>
<reference evidence="5" key="2">
    <citation type="submission" date="2023-06" db="EMBL/GenBank/DDBJ databases">
        <authorList>
            <consortium name="Lawrence Berkeley National Laboratory"/>
            <person name="Haridas S."/>
            <person name="Hensen N."/>
            <person name="Bonometti L."/>
            <person name="Westerberg I."/>
            <person name="Brannstrom I.O."/>
            <person name="Guillou S."/>
            <person name="Cros-Aarteil S."/>
            <person name="Calhoun S."/>
            <person name="Kuo A."/>
            <person name="Mondo S."/>
            <person name="Pangilinan J."/>
            <person name="Riley R."/>
            <person name="Labutti K."/>
            <person name="Andreopoulos B."/>
            <person name="Lipzen A."/>
            <person name="Chen C."/>
            <person name="Yanf M."/>
            <person name="Daum C."/>
            <person name="Ng V."/>
            <person name="Clum A."/>
            <person name="Steindorff A."/>
            <person name="Ohm R."/>
            <person name="Martin F."/>
            <person name="Silar P."/>
            <person name="Natvig D."/>
            <person name="Lalanne C."/>
            <person name="Gautier V."/>
            <person name="Ament-Velasquez S.L."/>
            <person name="Kruys A."/>
            <person name="Hutchinson M.I."/>
            <person name="Powell A.J."/>
            <person name="Barry K."/>
            <person name="Miller A.N."/>
            <person name="Grigoriev I.V."/>
            <person name="Debuchy R."/>
            <person name="Gladieux P."/>
            <person name="Thoren M.H."/>
            <person name="Johannesson H."/>
        </authorList>
    </citation>
    <scope>NUCLEOTIDE SEQUENCE</scope>
    <source>
        <strain evidence="5">CBS 118394</strain>
    </source>
</reference>
<evidence type="ECO:0000313" key="5">
    <source>
        <dbReference type="EMBL" id="KAK3331076.1"/>
    </source>
</evidence>
<accession>A0AAE0ITM8</accession>
<dbReference type="FunFam" id="3.30.70.330:FF:000736">
    <property type="entry name" value="Polyadenylate-binding protein, putative"/>
    <property type="match status" value="1"/>
</dbReference>
<keyword evidence="1 2" id="KW-0694">RNA-binding</keyword>
<dbReference type="SMART" id="SM00360">
    <property type="entry name" value="RRM"/>
    <property type="match status" value="2"/>
</dbReference>
<dbReference type="InterPro" id="IPR000504">
    <property type="entry name" value="RRM_dom"/>
</dbReference>
<dbReference type="InterPro" id="IPR035979">
    <property type="entry name" value="RBD_domain_sf"/>
</dbReference>
<dbReference type="GO" id="GO:0005737">
    <property type="term" value="C:cytoplasm"/>
    <property type="evidence" value="ECO:0007669"/>
    <property type="project" value="TreeGrafter"/>
</dbReference>
<evidence type="ECO:0000259" key="4">
    <source>
        <dbReference type="PROSITE" id="PS50102"/>
    </source>
</evidence>
<dbReference type="GO" id="GO:0005634">
    <property type="term" value="C:nucleus"/>
    <property type="evidence" value="ECO:0007669"/>
    <property type="project" value="TreeGrafter"/>
</dbReference>
<sequence>MPATAFNLRLTRSASALKVSDRAPFTPIKFGLGPSRSVTFKDVEDDDEMESPTKAFVRRRIAHRAATNGFHVLQGTPTPSSRSLHSKLSNLSSDLHQTGDVDAQGIYPPSACVFVANLPEPKDDRALEAAITREFSQYGTVFVKIRRDHNNMPFAFCQYTVTEDAVAAMENGRGAIILGRPCRTEMVKANRSFIFWKRSGTYTTVDEARHVLEPYGDLSKCEPLHQSVQESMNLPPTILVEFAKFDPARDLTPVMRSNLDYQVVPFDIKKRAMASTRANDDEEFLKQYDINRRSVYVTGLPFDATESEIGHHFSMVGEILNISLNKRVGYNGEGRMFAFVEFSRADRPDVAIHELNNSILRGYRIHVQRKVVKNNKTPKRVKSMYQLKSTPSFESTGSVTAAESGVAGKLGTPAQNSRSASVAQQVSTTPVTPVTPVASVKSAARVASVIPTGSVAPGVPLAHHIGTPIPIHHHIGASMPLQHPIGATLPVQHQPGTPMPAHHQIGANMPMHHQPGASVSIHHGMMYQGAGPAYPPSNYVTLPMHGNNGMFGTYGLPPSPGAAYPNGVNPYLFGGGYWPNHYGLQRDASGLVPYVVHNSPSGPGGAPSTTLESPTRLATSNPSNDQ</sequence>
<feature type="domain" description="RRM" evidence="4">
    <location>
        <begin position="111"/>
        <end position="189"/>
    </location>
</feature>
<dbReference type="CDD" id="cd00590">
    <property type="entry name" value="RRM_SF"/>
    <property type="match status" value="1"/>
</dbReference>
<organism evidence="5 6">
    <name type="scientific">Apodospora peruviana</name>
    <dbReference type="NCBI Taxonomy" id="516989"/>
    <lineage>
        <taxon>Eukaryota</taxon>
        <taxon>Fungi</taxon>
        <taxon>Dikarya</taxon>
        <taxon>Ascomycota</taxon>
        <taxon>Pezizomycotina</taxon>
        <taxon>Sordariomycetes</taxon>
        <taxon>Sordariomycetidae</taxon>
        <taxon>Sordariales</taxon>
        <taxon>Lasiosphaeriaceae</taxon>
        <taxon>Apodospora</taxon>
    </lineage>
</organism>
<gene>
    <name evidence="5" type="ORF">B0H66DRAFT_87851</name>
</gene>
<evidence type="ECO:0000256" key="2">
    <source>
        <dbReference type="PROSITE-ProRule" id="PRU00176"/>
    </source>
</evidence>
<keyword evidence="6" id="KW-1185">Reference proteome</keyword>
<comment type="caution">
    <text evidence="5">The sequence shown here is derived from an EMBL/GenBank/DDBJ whole genome shotgun (WGS) entry which is preliminary data.</text>
</comment>
<dbReference type="Proteomes" id="UP001283341">
    <property type="component" value="Unassembled WGS sequence"/>
</dbReference>
<dbReference type="GO" id="GO:0003729">
    <property type="term" value="F:mRNA binding"/>
    <property type="evidence" value="ECO:0007669"/>
    <property type="project" value="TreeGrafter"/>
</dbReference>
<dbReference type="Pfam" id="PF00076">
    <property type="entry name" value="RRM_1"/>
    <property type="match status" value="2"/>
</dbReference>
<name>A0AAE0ITM8_9PEZI</name>
<protein>
    <recommendedName>
        <fullName evidence="4">RRM domain-containing protein</fullName>
    </recommendedName>
</protein>
<dbReference type="Gene3D" id="3.30.70.330">
    <property type="match status" value="2"/>
</dbReference>
<feature type="region of interest" description="Disordered" evidence="3">
    <location>
        <begin position="599"/>
        <end position="626"/>
    </location>
</feature>
<dbReference type="InterPro" id="IPR012677">
    <property type="entry name" value="Nucleotide-bd_a/b_plait_sf"/>
</dbReference>
<dbReference type="EMBL" id="JAUEDM010000001">
    <property type="protein sequence ID" value="KAK3331076.1"/>
    <property type="molecule type" value="Genomic_DNA"/>
</dbReference>
<dbReference type="PROSITE" id="PS50102">
    <property type="entry name" value="RRM"/>
    <property type="match status" value="2"/>
</dbReference>
<evidence type="ECO:0000256" key="3">
    <source>
        <dbReference type="SAM" id="MobiDB-lite"/>
    </source>
</evidence>
<feature type="compositionally biased region" description="Polar residues" evidence="3">
    <location>
        <begin position="607"/>
        <end position="626"/>
    </location>
</feature>
<evidence type="ECO:0000256" key="1">
    <source>
        <dbReference type="ARBA" id="ARBA00022884"/>
    </source>
</evidence>
<dbReference type="InterPro" id="IPR050374">
    <property type="entry name" value="RRT5_SRSF_SR"/>
</dbReference>
<feature type="domain" description="RRM" evidence="4">
    <location>
        <begin position="293"/>
        <end position="372"/>
    </location>
</feature>